<dbReference type="Proteomes" id="UP000322667">
    <property type="component" value="Chromosome D06"/>
</dbReference>
<accession>A0A5D2KKY1</accession>
<dbReference type="AlphaFoldDB" id="A0A5D2KKY1"/>
<organism evidence="1 2">
    <name type="scientific">Gossypium tomentosum</name>
    <name type="common">Hawaiian cotton</name>
    <name type="synonym">Gossypium sandvicense</name>
    <dbReference type="NCBI Taxonomy" id="34277"/>
    <lineage>
        <taxon>Eukaryota</taxon>
        <taxon>Viridiplantae</taxon>
        <taxon>Streptophyta</taxon>
        <taxon>Embryophyta</taxon>
        <taxon>Tracheophyta</taxon>
        <taxon>Spermatophyta</taxon>
        <taxon>Magnoliopsida</taxon>
        <taxon>eudicotyledons</taxon>
        <taxon>Gunneridae</taxon>
        <taxon>Pentapetalae</taxon>
        <taxon>rosids</taxon>
        <taxon>malvids</taxon>
        <taxon>Malvales</taxon>
        <taxon>Malvaceae</taxon>
        <taxon>Malvoideae</taxon>
        <taxon>Gossypium</taxon>
    </lineage>
</organism>
<evidence type="ECO:0000313" key="1">
    <source>
        <dbReference type="EMBL" id="TYH66733.1"/>
    </source>
</evidence>
<keyword evidence="2" id="KW-1185">Reference proteome</keyword>
<name>A0A5D2KKY1_GOSTO</name>
<reference evidence="1 2" key="1">
    <citation type="submission" date="2019-07" db="EMBL/GenBank/DDBJ databases">
        <title>WGS assembly of Gossypium tomentosum.</title>
        <authorList>
            <person name="Chen Z.J."/>
            <person name="Sreedasyam A."/>
            <person name="Ando A."/>
            <person name="Song Q."/>
            <person name="De L."/>
            <person name="Hulse-Kemp A."/>
            <person name="Ding M."/>
            <person name="Ye W."/>
            <person name="Kirkbride R."/>
            <person name="Jenkins J."/>
            <person name="Plott C."/>
            <person name="Lovell J."/>
            <person name="Lin Y.-M."/>
            <person name="Vaughn R."/>
            <person name="Liu B."/>
            <person name="Li W."/>
            <person name="Simpson S."/>
            <person name="Scheffler B."/>
            <person name="Saski C."/>
            <person name="Grover C."/>
            <person name="Hu G."/>
            <person name="Conover J."/>
            <person name="Carlson J."/>
            <person name="Shu S."/>
            <person name="Boston L."/>
            <person name="Williams M."/>
            <person name="Peterson D."/>
            <person name="Mcgee K."/>
            <person name="Jones D."/>
            <person name="Wendel J."/>
            <person name="Stelly D."/>
            <person name="Grimwood J."/>
            <person name="Schmutz J."/>
        </authorList>
    </citation>
    <scope>NUCLEOTIDE SEQUENCE [LARGE SCALE GENOMIC DNA]</scope>
    <source>
        <strain evidence="1">7179.01</strain>
    </source>
</reference>
<protein>
    <submittedName>
        <fullName evidence="1">Uncharacterized protein</fullName>
    </submittedName>
</protein>
<evidence type="ECO:0000313" key="2">
    <source>
        <dbReference type="Proteomes" id="UP000322667"/>
    </source>
</evidence>
<proteinExistence type="predicted"/>
<gene>
    <name evidence="1" type="ORF">ES332_D06G143300v1</name>
</gene>
<dbReference type="EMBL" id="CM017628">
    <property type="protein sequence ID" value="TYH66733.1"/>
    <property type="molecule type" value="Genomic_DNA"/>
</dbReference>
<sequence length="29" mass="3403">MDIDLVPSQRLEFWWSHNSFGAFSLFSNA</sequence>